<evidence type="ECO:0000313" key="2">
    <source>
        <dbReference type="Proteomes" id="UP000219559"/>
    </source>
</evidence>
<sequence>MKRALVFLCILLGFSVLGWGQQKIDSVFVCDVRFTETRFNNPHAGSGFLLRYADTVYLCTAKHVLFFAKTDRMKGIGFGEELEAWRFVNRGSKRVVIRAGKLVNEDPNEKLDGMPIHDWLIFKAPDSLPKHVAVFELRKSPLKSGETLYFTGFPYTPIEMEPIRVRGSFLGFTKAGNLKLDVPKAKYNGCSGGPVFDVQGRLVGIVSMGYFNAETEAMVFEPASTDYVKKVLAAIEN</sequence>
<dbReference type="InterPro" id="IPR009003">
    <property type="entry name" value="Peptidase_S1_PA"/>
</dbReference>
<protein>
    <recommendedName>
        <fullName evidence="3">Serine protease</fullName>
    </recommendedName>
</protein>
<reference evidence="1 2" key="1">
    <citation type="submission" date="2017-04" db="EMBL/GenBank/DDBJ databases">
        <title>A new member of the family Flavobacteriaceae isolated from ascidians.</title>
        <authorList>
            <person name="Chen L."/>
        </authorList>
    </citation>
    <scope>NUCLEOTIDE SEQUENCE [LARGE SCALE GENOMIC DNA]</scope>
    <source>
        <strain evidence="1 2">HQA918</strain>
    </source>
</reference>
<accession>A0A2A4G4X4</accession>
<dbReference type="InterPro" id="IPR043504">
    <property type="entry name" value="Peptidase_S1_PA_chymotrypsin"/>
</dbReference>
<evidence type="ECO:0000313" key="1">
    <source>
        <dbReference type="EMBL" id="PCE63038.1"/>
    </source>
</evidence>
<evidence type="ECO:0008006" key="3">
    <source>
        <dbReference type="Google" id="ProtNLM"/>
    </source>
</evidence>
<proteinExistence type="predicted"/>
<dbReference type="Gene3D" id="2.40.10.10">
    <property type="entry name" value="Trypsin-like serine proteases"/>
    <property type="match status" value="1"/>
</dbReference>
<dbReference type="SUPFAM" id="SSF50494">
    <property type="entry name" value="Trypsin-like serine proteases"/>
    <property type="match status" value="1"/>
</dbReference>
<name>A0A2A4G4X4_9FLAO</name>
<dbReference type="EMBL" id="NBWU01000007">
    <property type="protein sequence ID" value="PCE63038.1"/>
    <property type="molecule type" value="Genomic_DNA"/>
</dbReference>
<keyword evidence="2" id="KW-1185">Reference proteome</keyword>
<comment type="caution">
    <text evidence="1">The sequence shown here is derived from an EMBL/GenBank/DDBJ whole genome shotgun (WGS) entry which is preliminary data.</text>
</comment>
<gene>
    <name evidence="1" type="ORF">B7P33_17345</name>
</gene>
<dbReference type="Pfam" id="PF13365">
    <property type="entry name" value="Trypsin_2"/>
    <property type="match status" value="1"/>
</dbReference>
<dbReference type="AlphaFoldDB" id="A0A2A4G4X4"/>
<organism evidence="1 2">
    <name type="scientific">Sediminicola luteus</name>
    <dbReference type="NCBI Taxonomy" id="319238"/>
    <lineage>
        <taxon>Bacteria</taxon>
        <taxon>Pseudomonadati</taxon>
        <taxon>Bacteroidota</taxon>
        <taxon>Flavobacteriia</taxon>
        <taxon>Flavobacteriales</taxon>
        <taxon>Flavobacteriaceae</taxon>
        <taxon>Sediminicola</taxon>
    </lineage>
</organism>
<dbReference type="RefSeq" id="WP_097441147.1">
    <property type="nucleotide sequence ID" value="NZ_KZ300477.1"/>
</dbReference>
<dbReference type="Proteomes" id="UP000219559">
    <property type="component" value="Unassembled WGS sequence"/>
</dbReference>
<dbReference type="OrthoDB" id="1117006at2"/>